<sequence>MSTNTGTAKKGKLSGKGSNLALQAGILAGAGIVSRIIGLLYRSPLYQILGDEGNGYYGSAYAIYAMVIMIATYSIPTAVSKLVAGKIAMGQYKSARRIYYCTFIYVVIAGAVAALITYFGAEWFVSDQPNAVLSLKILAPTIFISGFLAIFRGYLQAYNTMVPTSISQIIEQLANAVVSIVAAYMLAKPFAAGTTEHAKYGSAGSAMGTGAGVLGGLIFILFAYARRRKGIMESVKNDTSPDTESYGKLFRIIIATVTPIVVAAVVYNVLTPIDMKVFYVVMKMKGMDSLEMAKLYGIYSGQYTVLTNLPLAIAASVGIAYIPGISGAYARNDMQKTNKLLNQALSMSMLVTIPCAVGMGVLAKPIIQLLFSGADPMAAKCMYLGFISIVFFAQSTVTNSVLQAMGKVMAPVINATLALVIHVVVLVVMLYCTDWALYALVFGSIVNSLLICIFNQRSLTKYKTGKMDNRRIYVAPTIASIFMGVVTIIVYEGCRKLLGNWVIAMFVAVFVAIIFYAVAILKAGGYTEEELLNMPKGGLIVRFAKKFRLIK</sequence>
<dbReference type="Proteomes" id="UP000660047">
    <property type="component" value="Unassembled WGS sequence"/>
</dbReference>
<evidence type="ECO:0000256" key="1">
    <source>
        <dbReference type="ARBA" id="ARBA00004651"/>
    </source>
</evidence>
<feature type="transmembrane region" description="Helical" evidence="6">
    <location>
        <begin position="172"/>
        <end position="191"/>
    </location>
</feature>
<dbReference type="InterPro" id="IPR024923">
    <property type="entry name" value="PG_synth_SpoVB"/>
</dbReference>
<feature type="transmembrane region" description="Helical" evidence="6">
    <location>
        <begin position="350"/>
        <end position="371"/>
    </location>
</feature>
<protein>
    <submittedName>
        <fullName evidence="7">Stage V sporulation protein B</fullName>
    </submittedName>
</protein>
<dbReference type="GO" id="GO:0005886">
    <property type="term" value="C:plasma membrane"/>
    <property type="evidence" value="ECO:0007669"/>
    <property type="project" value="UniProtKB-SubCell"/>
</dbReference>
<dbReference type="CDD" id="cd13124">
    <property type="entry name" value="MATE_SpoVB_like"/>
    <property type="match status" value="1"/>
</dbReference>
<feature type="transmembrane region" description="Helical" evidence="6">
    <location>
        <begin position="473"/>
        <end position="491"/>
    </location>
</feature>
<evidence type="ECO:0000313" key="8">
    <source>
        <dbReference type="Proteomes" id="UP000660047"/>
    </source>
</evidence>
<dbReference type="InterPro" id="IPR050833">
    <property type="entry name" value="Poly_Biosynth_Transport"/>
</dbReference>
<dbReference type="EMBL" id="BLYL01000007">
    <property type="protein sequence ID" value="GFO94347.1"/>
    <property type="molecule type" value="Genomic_DNA"/>
</dbReference>
<feature type="transmembrane region" description="Helical" evidence="6">
    <location>
        <begin position="99"/>
        <end position="119"/>
    </location>
</feature>
<keyword evidence="2" id="KW-1003">Cell membrane</keyword>
<keyword evidence="4 6" id="KW-1133">Transmembrane helix</keyword>
<feature type="transmembrane region" description="Helical" evidence="6">
    <location>
        <begin position="435"/>
        <end position="453"/>
    </location>
</feature>
<feature type="transmembrane region" description="Helical" evidence="6">
    <location>
        <begin position="61"/>
        <end position="79"/>
    </location>
</feature>
<feature type="transmembrane region" description="Helical" evidence="6">
    <location>
        <begin position="408"/>
        <end position="429"/>
    </location>
</feature>
<evidence type="ECO:0000313" key="7">
    <source>
        <dbReference type="EMBL" id="GFO94347.1"/>
    </source>
</evidence>
<evidence type="ECO:0000256" key="2">
    <source>
        <dbReference type="ARBA" id="ARBA00022475"/>
    </source>
</evidence>
<accession>A0AAI9K4K4</accession>
<evidence type="ECO:0000256" key="5">
    <source>
        <dbReference type="ARBA" id="ARBA00023136"/>
    </source>
</evidence>
<dbReference type="Pfam" id="PF01943">
    <property type="entry name" value="Polysacc_synt"/>
    <property type="match status" value="1"/>
</dbReference>
<dbReference type="PIRSF" id="PIRSF038958">
    <property type="entry name" value="PG_synth_SpoVB"/>
    <property type="match status" value="1"/>
</dbReference>
<evidence type="ECO:0000256" key="4">
    <source>
        <dbReference type="ARBA" id="ARBA00022989"/>
    </source>
</evidence>
<dbReference type="PANTHER" id="PTHR30250">
    <property type="entry name" value="PST FAMILY PREDICTED COLANIC ACID TRANSPORTER"/>
    <property type="match status" value="1"/>
</dbReference>
<proteinExistence type="predicted"/>
<gene>
    <name evidence="7" type="primary">spoVB</name>
    <name evidence="7" type="ORF">COEU31_13930</name>
</gene>
<feature type="transmembrane region" description="Helical" evidence="6">
    <location>
        <begin position="20"/>
        <end position="41"/>
    </location>
</feature>
<feature type="transmembrane region" description="Helical" evidence="6">
    <location>
        <begin position="203"/>
        <end position="224"/>
    </location>
</feature>
<evidence type="ECO:0000256" key="6">
    <source>
        <dbReference type="SAM" id="Phobius"/>
    </source>
</evidence>
<dbReference type="InterPro" id="IPR002797">
    <property type="entry name" value="Polysacc_synth"/>
</dbReference>
<evidence type="ECO:0000256" key="3">
    <source>
        <dbReference type="ARBA" id="ARBA00022692"/>
    </source>
</evidence>
<name>A0AAI9K4K4_9FIRM</name>
<comment type="subcellular location">
    <subcellularLocation>
        <location evidence="1">Cell membrane</location>
        <topology evidence="1">Multi-pass membrane protein</topology>
    </subcellularLocation>
</comment>
<dbReference type="AlphaFoldDB" id="A0AAI9K4K4"/>
<dbReference type="RefSeq" id="WP_055223825.1">
    <property type="nucleotide sequence ID" value="NZ_BLYL01000007.1"/>
</dbReference>
<organism evidence="7 8">
    <name type="scientific">Coprococcus eutactus</name>
    <dbReference type="NCBI Taxonomy" id="33043"/>
    <lineage>
        <taxon>Bacteria</taxon>
        <taxon>Bacillati</taxon>
        <taxon>Bacillota</taxon>
        <taxon>Clostridia</taxon>
        <taxon>Lachnospirales</taxon>
        <taxon>Lachnospiraceae</taxon>
        <taxon>Coprococcus</taxon>
    </lineage>
</organism>
<keyword evidence="5 6" id="KW-0472">Membrane</keyword>
<feature type="transmembrane region" description="Helical" evidence="6">
    <location>
        <begin position="249"/>
        <end position="270"/>
    </location>
</feature>
<reference evidence="7" key="1">
    <citation type="submission" date="2020-06" db="EMBL/GenBank/DDBJ databases">
        <title>Characterization of fructooligosaccharide metabolism and fructooligosaccharide-degrading enzymes in human commensal butyrate producers.</title>
        <authorList>
            <person name="Tanno H."/>
            <person name="Fujii T."/>
            <person name="Hirano K."/>
            <person name="Maeno S."/>
            <person name="Tonozuka T."/>
            <person name="Sakamoto M."/>
            <person name="Ohkuma M."/>
            <person name="Tochio T."/>
            <person name="Endo A."/>
        </authorList>
    </citation>
    <scope>NUCLEOTIDE SEQUENCE</scope>
    <source>
        <strain evidence="7">JCM 31265</strain>
    </source>
</reference>
<keyword evidence="3 6" id="KW-0812">Transmembrane</keyword>
<comment type="caution">
    <text evidence="7">The sequence shown here is derived from an EMBL/GenBank/DDBJ whole genome shotgun (WGS) entry which is preliminary data.</text>
</comment>
<dbReference type="PANTHER" id="PTHR30250:SF21">
    <property type="entry name" value="LIPID II FLIPPASE MURJ"/>
    <property type="match status" value="1"/>
</dbReference>
<feature type="transmembrane region" description="Helical" evidence="6">
    <location>
        <begin position="131"/>
        <end position="151"/>
    </location>
</feature>
<feature type="transmembrane region" description="Helical" evidence="6">
    <location>
        <begin position="309"/>
        <end position="330"/>
    </location>
</feature>
<feature type="transmembrane region" description="Helical" evidence="6">
    <location>
        <begin position="377"/>
        <end position="396"/>
    </location>
</feature>
<feature type="transmembrane region" description="Helical" evidence="6">
    <location>
        <begin position="497"/>
        <end position="521"/>
    </location>
</feature>